<proteinExistence type="predicted"/>
<keyword evidence="2" id="KW-1185">Reference proteome</keyword>
<evidence type="ECO:0000313" key="2">
    <source>
        <dbReference type="Proteomes" id="UP000078428"/>
    </source>
</evidence>
<organism evidence="1 2">
    <name type="scientific">Paramagnetospirillum marisnigri</name>
    <dbReference type="NCBI Taxonomy" id="1285242"/>
    <lineage>
        <taxon>Bacteria</taxon>
        <taxon>Pseudomonadati</taxon>
        <taxon>Pseudomonadota</taxon>
        <taxon>Alphaproteobacteria</taxon>
        <taxon>Rhodospirillales</taxon>
        <taxon>Magnetospirillaceae</taxon>
        <taxon>Paramagnetospirillum</taxon>
    </lineage>
</organism>
<evidence type="ECO:0000313" key="1">
    <source>
        <dbReference type="EMBL" id="OAN54631.1"/>
    </source>
</evidence>
<dbReference type="STRING" id="1285242.A6A04_11945"/>
<protein>
    <submittedName>
        <fullName evidence="1">Uncharacterized protein</fullName>
    </submittedName>
</protein>
<reference evidence="1 2" key="1">
    <citation type="submission" date="2016-04" db="EMBL/GenBank/DDBJ databases">
        <title>Draft genome sequence of freshwater magnetotactic bacteria Magnetospirillum marisnigri SP-1 and Magnetospirillum moscoviense BB-1.</title>
        <authorList>
            <person name="Koziaeva V."/>
            <person name="Dziuba M.V."/>
            <person name="Ivanov T.M."/>
            <person name="Kuznetsov B."/>
            <person name="Grouzdev D.S."/>
        </authorList>
    </citation>
    <scope>NUCLEOTIDE SEQUENCE [LARGE SCALE GENOMIC DNA]</scope>
    <source>
        <strain evidence="1 2">SP-1</strain>
    </source>
</reference>
<dbReference type="EMBL" id="LWQT01000028">
    <property type="protein sequence ID" value="OAN54631.1"/>
    <property type="molecule type" value="Genomic_DNA"/>
</dbReference>
<dbReference type="AlphaFoldDB" id="A0A178MVX8"/>
<sequence length="61" mass="6885">MYVTLREGRVAHTITHDERDFAIDMGEDGEPMGYDIQFASRHPDVIAEALRLLQQGGRRAA</sequence>
<comment type="caution">
    <text evidence="1">The sequence shown here is derived from an EMBL/GenBank/DDBJ whole genome shotgun (WGS) entry which is preliminary data.</text>
</comment>
<dbReference type="Proteomes" id="UP000078428">
    <property type="component" value="Unassembled WGS sequence"/>
</dbReference>
<name>A0A178MVX8_9PROT</name>
<accession>A0A178MVX8</accession>
<gene>
    <name evidence="1" type="ORF">A6A04_11945</name>
</gene>